<organism evidence="1 2">
    <name type="scientific">Gigaspora margarita</name>
    <dbReference type="NCBI Taxonomy" id="4874"/>
    <lineage>
        <taxon>Eukaryota</taxon>
        <taxon>Fungi</taxon>
        <taxon>Fungi incertae sedis</taxon>
        <taxon>Mucoromycota</taxon>
        <taxon>Glomeromycotina</taxon>
        <taxon>Glomeromycetes</taxon>
        <taxon>Diversisporales</taxon>
        <taxon>Gigasporaceae</taxon>
        <taxon>Gigaspora</taxon>
    </lineage>
</organism>
<protein>
    <submittedName>
        <fullName evidence="1">34690_t:CDS:1</fullName>
    </submittedName>
</protein>
<evidence type="ECO:0000313" key="2">
    <source>
        <dbReference type="Proteomes" id="UP000789901"/>
    </source>
</evidence>
<name>A0ABN7UGC8_GIGMA</name>
<accession>A0ABN7UGC8</accession>
<dbReference type="EMBL" id="CAJVQB010002869">
    <property type="protein sequence ID" value="CAG8589980.1"/>
    <property type="molecule type" value="Genomic_DNA"/>
</dbReference>
<comment type="caution">
    <text evidence="1">The sequence shown here is derived from an EMBL/GenBank/DDBJ whole genome shotgun (WGS) entry which is preliminary data.</text>
</comment>
<keyword evidence="2" id="KW-1185">Reference proteome</keyword>
<dbReference type="Proteomes" id="UP000789901">
    <property type="component" value="Unassembled WGS sequence"/>
</dbReference>
<evidence type="ECO:0000313" key="1">
    <source>
        <dbReference type="EMBL" id="CAG8589980.1"/>
    </source>
</evidence>
<sequence>MSPCDFRLLAMARTPLGIRMGAPGTIVWDPLESAGGRIKQGQFTKWFFLHSVKYSITCASASSAGVGFIGELIFSKVSDIIFDEIQKLDPDLRNMPKLNIERMLNGVLSAQGFNELVTEIKKISLEEGIVEVVLRKSTRTASETFKEIGRRKSTSLIHRSRQAIESFCLAL</sequence>
<gene>
    <name evidence="1" type="ORF">GMARGA_LOCUS6359</name>
</gene>
<proteinExistence type="predicted"/>
<reference evidence="1 2" key="1">
    <citation type="submission" date="2021-06" db="EMBL/GenBank/DDBJ databases">
        <authorList>
            <person name="Kallberg Y."/>
            <person name="Tangrot J."/>
            <person name="Rosling A."/>
        </authorList>
    </citation>
    <scope>NUCLEOTIDE SEQUENCE [LARGE SCALE GENOMIC DNA]</scope>
    <source>
        <strain evidence="1 2">120-4 pot B 10/14</strain>
    </source>
</reference>